<gene>
    <name evidence="1" type="ordered locus">RB1458</name>
</gene>
<reference evidence="1 2" key="1">
    <citation type="journal article" date="2003" name="Proc. Natl. Acad. Sci. U.S.A.">
        <title>Complete genome sequence of the marine planctomycete Pirellula sp. strain 1.</title>
        <authorList>
            <person name="Gloeckner F.O."/>
            <person name="Kube M."/>
            <person name="Bauer M."/>
            <person name="Teeling H."/>
            <person name="Lombardot T."/>
            <person name="Ludwig W."/>
            <person name="Gade D."/>
            <person name="Beck A."/>
            <person name="Borzym K."/>
            <person name="Heitmann K."/>
            <person name="Rabus R."/>
            <person name="Schlesner H."/>
            <person name="Amann R."/>
            <person name="Reinhardt R."/>
        </authorList>
    </citation>
    <scope>NUCLEOTIDE SEQUENCE [LARGE SCALE GENOMIC DNA]</scope>
    <source>
        <strain evidence="2">DSM 10527 / NCIMB 13988 / SH1</strain>
    </source>
</reference>
<dbReference type="PATRIC" id="fig|243090.15.peg.676"/>
<dbReference type="SUPFAM" id="SSF48208">
    <property type="entry name" value="Six-hairpin glycosidases"/>
    <property type="match status" value="1"/>
</dbReference>
<dbReference type="InterPro" id="IPR008928">
    <property type="entry name" value="6-hairpin_glycosidase_sf"/>
</dbReference>
<dbReference type="eggNOG" id="ENOG502Z7KP">
    <property type="taxonomic scope" value="Bacteria"/>
</dbReference>
<organism evidence="1 2">
    <name type="scientific">Rhodopirellula baltica (strain DSM 10527 / NCIMB 13988 / SH1)</name>
    <dbReference type="NCBI Taxonomy" id="243090"/>
    <lineage>
        <taxon>Bacteria</taxon>
        <taxon>Pseudomonadati</taxon>
        <taxon>Planctomycetota</taxon>
        <taxon>Planctomycetia</taxon>
        <taxon>Pirellulales</taxon>
        <taxon>Pirellulaceae</taxon>
        <taxon>Rhodopirellula</taxon>
    </lineage>
</organism>
<protein>
    <submittedName>
        <fullName evidence="1">Uncharacterized protein</fullName>
    </submittedName>
</protein>
<dbReference type="KEGG" id="rba:RB1458"/>
<keyword evidence="2" id="KW-1185">Reference proteome</keyword>
<dbReference type="HOGENOM" id="CLU_556509_0_0_0"/>
<sequence>MPYDTQRSASTLQQGSFPSALDSWTVEKPFPCKYGRSLSNVSQPNDLRTPDRLRTRETDMPTLRFLLAFLLTCVSWNLLADVRPLAAQAPTSISPDALKSQMDQAWAVTWDRFFQDDVQTFADYLSSYEPGQELAHLPTAEEVQRQYPNPCGYSTGMEDGMILGGAMLSILADRYEVTNQETLREKAKQVFRGLHRCATVHGVPGFLARNVCGEDRKSIYINSSRDQYTHGVHGLWKYYRSPLSNETTRSEIRKVLAAVADRMIEFVTPENDFDFCRADGKRCPLGICRMWNVQAHEAARLPMIYAAAWDVTQDEKYRQLWRHYVADAVKQSANPDKNTPAYAILQMQCSLELLNELETDPELKTSIQSVMRHLASIAEERSAHVAVRLSHKTSEEMQMLGPDWRQAEHWINQNEYANPQWGKYREVWHLTREAGEAALVPLMVDAPSLDKEQKQRLQDLIQNFDYSQNSSCGIIYHQAAYWKSRLTDNL</sequence>
<evidence type="ECO:0000313" key="2">
    <source>
        <dbReference type="Proteomes" id="UP000001025"/>
    </source>
</evidence>
<dbReference type="InParanoid" id="Q7UXA6"/>
<dbReference type="EnsemblBacteria" id="CAD72102">
    <property type="protein sequence ID" value="CAD72102"/>
    <property type="gene ID" value="RB1458"/>
</dbReference>
<dbReference type="GO" id="GO:0005975">
    <property type="term" value="P:carbohydrate metabolic process"/>
    <property type="evidence" value="ECO:0007669"/>
    <property type="project" value="InterPro"/>
</dbReference>
<accession>Q7UXA6</accession>
<dbReference type="STRING" id="243090.RB1458"/>
<evidence type="ECO:0000313" key="1">
    <source>
        <dbReference type="EMBL" id="CAD72102.1"/>
    </source>
</evidence>
<dbReference type="OrthoDB" id="252931at2"/>
<dbReference type="EMBL" id="BX294135">
    <property type="protein sequence ID" value="CAD72102.1"/>
    <property type="molecule type" value="Genomic_DNA"/>
</dbReference>
<dbReference type="Proteomes" id="UP000001025">
    <property type="component" value="Chromosome"/>
</dbReference>
<dbReference type="AlphaFoldDB" id="Q7UXA6"/>
<name>Q7UXA6_RHOBA</name>
<proteinExistence type="predicted"/>